<evidence type="ECO:0000313" key="2">
    <source>
        <dbReference type="EMBL" id="KAK4807844.1"/>
    </source>
</evidence>
<keyword evidence="3" id="KW-1185">Reference proteome</keyword>
<dbReference type="AlphaFoldDB" id="A0AAN7RIA6"/>
<dbReference type="Proteomes" id="UP001333110">
    <property type="component" value="Unassembled WGS sequence"/>
</dbReference>
<evidence type="ECO:0000313" key="3">
    <source>
        <dbReference type="Proteomes" id="UP001333110"/>
    </source>
</evidence>
<comment type="caution">
    <text evidence="2">The sequence shown here is derived from an EMBL/GenBank/DDBJ whole genome shotgun (WGS) entry which is preliminary data.</text>
</comment>
<gene>
    <name evidence="2" type="ORF">QYF61_007750</name>
</gene>
<evidence type="ECO:0000256" key="1">
    <source>
        <dbReference type="SAM" id="MobiDB-lite"/>
    </source>
</evidence>
<name>A0AAN7RIA6_MYCAM</name>
<protein>
    <submittedName>
        <fullName evidence="2">Uncharacterized protein</fullName>
    </submittedName>
</protein>
<sequence length="119" mass="13282">MAGFFKEAGMRQRKILRADFIHQGVREGNPINCAPQFKKDVRVLECVQRKATKLVTGPEGMSSEEQLRALGLSCLEKRRLRGDLIALCSFLRRRRGEGGADLFSLGSRDRTPGNGSKPH</sequence>
<proteinExistence type="predicted"/>
<reference evidence="2 3" key="1">
    <citation type="journal article" date="2023" name="J. Hered.">
        <title>Chromosome-level genome of the wood stork (Mycteria americana) provides insight into avian chromosome evolution.</title>
        <authorList>
            <person name="Flamio R. Jr."/>
            <person name="Ramstad K.M."/>
        </authorList>
    </citation>
    <scope>NUCLEOTIDE SEQUENCE [LARGE SCALE GENOMIC DNA]</scope>
    <source>
        <strain evidence="2">JAX WOST 10</strain>
    </source>
</reference>
<feature type="region of interest" description="Disordered" evidence="1">
    <location>
        <begin position="99"/>
        <end position="119"/>
    </location>
</feature>
<organism evidence="2 3">
    <name type="scientific">Mycteria americana</name>
    <name type="common">Wood stork</name>
    <dbReference type="NCBI Taxonomy" id="33587"/>
    <lineage>
        <taxon>Eukaryota</taxon>
        <taxon>Metazoa</taxon>
        <taxon>Chordata</taxon>
        <taxon>Craniata</taxon>
        <taxon>Vertebrata</taxon>
        <taxon>Euteleostomi</taxon>
        <taxon>Archelosauria</taxon>
        <taxon>Archosauria</taxon>
        <taxon>Dinosauria</taxon>
        <taxon>Saurischia</taxon>
        <taxon>Theropoda</taxon>
        <taxon>Coelurosauria</taxon>
        <taxon>Aves</taxon>
        <taxon>Neognathae</taxon>
        <taxon>Neoaves</taxon>
        <taxon>Aequornithes</taxon>
        <taxon>Ciconiiformes</taxon>
        <taxon>Ciconiidae</taxon>
        <taxon>Mycteria</taxon>
    </lineage>
</organism>
<accession>A0AAN7RIA6</accession>
<dbReference type="EMBL" id="JAUNZN010000026">
    <property type="protein sequence ID" value="KAK4807844.1"/>
    <property type="molecule type" value="Genomic_DNA"/>
</dbReference>